<accession>A0ABP7RV87</accession>
<evidence type="ECO:0000313" key="1">
    <source>
        <dbReference type="EMBL" id="GAA4002687.1"/>
    </source>
</evidence>
<proteinExistence type="predicted"/>
<dbReference type="EMBL" id="BAABDJ010000007">
    <property type="protein sequence ID" value="GAA4002687.1"/>
    <property type="molecule type" value="Genomic_DNA"/>
</dbReference>
<keyword evidence="2" id="KW-1185">Reference proteome</keyword>
<protein>
    <submittedName>
        <fullName evidence="1">Uncharacterized protein</fullName>
    </submittedName>
</protein>
<comment type="caution">
    <text evidence="1">The sequence shown here is derived from an EMBL/GenBank/DDBJ whole genome shotgun (WGS) entry which is preliminary data.</text>
</comment>
<dbReference type="Proteomes" id="UP001500567">
    <property type="component" value="Unassembled WGS sequence"/>
</dbReference>
<dbReference type="RefSeq" id="WP_345071759.1">
    <property type="nucleotide sequence ID" value="NZ_BAABDJ010000007.1"/>
</dbReference>
<name>A0ABP7RV87_9BACT</name>
<dbReference type="PROSITE" id="PS51257">
    <property type="entry name" value="PROKAR_LIPOPROTEIN"/>
    <property type="match status" value="1"/>
</dbReference>
<organism evidence="1 2">
    <name type="scientific">Hymenobacter fastidiosus</name>
    <dbReference type="NCBI Taxonomy" id="486264"/>
    <lineage>
        <taxon>Bacteria</taxon>
        <taxon>Pseudomonadati</taxon>
        <taxon>Bacteroidota</taxon>
        <taxon>Cytophagia</taxon>
        <taxon>Cytophagales</taxon>
        <taxon>Hymenobacteraceae</taxon>
        <taxon>Hymenobacter</taxon>
    </lineage>
</organism>
<evidence type="ECO:0000313" key="2">
    <source>
        <dbReference type="Proteomes" id="UP001500567"/>
    </source>
</evidence>
<sequence length="243" mass="26678">MRNLDWRRKTWAGPLTGLNALLAGCAAVGHVPSLAPGHYQVLQTTDPALAATLGPDRSFYVEQGQDSLKFLAPPRSPEAAPRRFSYPLRPGQHVILVDRKFDLDVFTIPFKARPPRGPVPVQLNTNFNAALYFGRRLDFYHLNSAVQPNGRPAPQIRTMGLGYGLFTGLGSTTINPDVTNQQTAIASGYEGFVVHVGAATIYDARIFNLGLAVGVDQLLGPDGRHWIYQRKPWFGVLFGLDLN</sequence>
<reference evidence="2" key="1">
    <citation type="journal article" date="2019" name="Int. J. Syst. Evol. Microbiol.">
        <title>The Global Catalogue of Microorganisms (GCM) 10K type strain sequencing project: providing services to taxonomists for standard genome sequencing and annotation.</title>
        <authorList>
            <consortium name="The Broad Institute Genomics Platform"/>
            <consortium name="The Broad Institute Genome Sequencing Center for Infectious Disease"/>
            <person name="Wu L."/>
            <person name="Ma J."/>
        </authorList>
    </citation>
    <scope>NUCLEOTIDE SEQUENCE [LARGE SCALE GENOMIC DNA]</scope>
    <source>
        <strain evidence="2">JCM 17224</strain>
    </source>
</reference>
<gene>
    <name evidence="1" type="ORF">GCM10022408_12670</name>
</gene>